<name>T1K9Q5_TETUR</name>
<keyword evidence="4" id="KW-1185">Reference proteome</keyword>
<keyword evidence="2" id="KW-0449">Lipoprotein</keyword>
<organism evidence="3 4">
    <name type="scientific">Tetranychus urticae</name>
    <name type="common">Two-spotted spider mite</name>
    <dbReference type="NCBI Taxonomy" id="32264"/>
    <lineage>
        <taxon>Eukaryota</taxon>
        <taxon>Metazoa</taxon>
        <taxon>Ecdysozoa</taxon>
        <taxon>Arthropoda</taxon>
        <taxon>Chelicerata</taxon>
        <taxon>Arachnida</taxon>
        <taxon>Acari</taxon>
        <taxon>Acariformes</taxon>
        <taxon>Trombidiformes</taxon>
        <taxon>Prostigmata</taxon>
        <taxon>Eleutherengona</taxon>
        <taxon>Raphignathae</taxon>
        <taxon>Tetranychoidea</taxon>
        <taxon>Tetranychidae</taxon>
        <taxon>Tetranychus</taxon>
    </lineage>
</organism>
<dbReference type="GO" id="GO:0005886">
    <property type="term" value="C:plasma membrane"/>
    <property type="evidence" value="ECO:0007669"/>
    <property type="project" value="TreeGrafter"/>
</dbReference>
<evidence type="ECO:0000256" key="1">
    <source>
        <dbReference type="ARBA" id="ARBA00005350"/>
    </source>
</evidence>
<evidence type="ECO:0000256" key="2">
    <source>
        <dbReference type="RuleBase" id="RU363116"/>
    </source>
</evidence>
<keyword evidence="2" id="KW-0564">Palmitate</keyword>
<dbReference type="PANTHER" id="PTHR23248">
    <property type="entry name" value="PHOSPHOLIPID SCRAMBLASE-RELATED"/>
    <property type="match status" value="1"/>
</dbReference>
<keyword evidence="2" id="KW-0812">Transmembrane</keyword>
<protein>
    <recommendedName>
        <fullName evidence="2">Phospholipid scramblase</fullName>
    </recommendedName>
</protein>
<keyword evidence="2" id="KW-0472">Membrane</keyword>
<evidence type="ECO:0000313" key="3">
    <source>
        <dbReference type="EnsemblMetazoa" id="tetur07g05790.1"/>
    </source>
</evidence>
<dbReference type="Pfam" id="PF03803">
    <property type="entry name" value="Scramblase"/>
    <property type="match status" value="1"/>
</dbReference>
<reference evidence="3" key="2">
    <citation type="submission" date="2015-06" db="UniProtKB">
        <authorList>
            <consortium name="EnsemblMetazoa"/>
        </authorList>
    </citation>
    <scope>IDENTIFICATION</scope>
</reference>
<comment type="cofactor">
    <cofactor evidence="2">
        <name>Ca(2+)</name>
        <dbReference type="ChEBI" id="CHEBI:29108"/>
    </cofactor>
</comment>
<keyword evidence="2" id="KW-1133">Transmembrane helix</keyword>
<evidence type="ECO:0000313" key="4">
    <source>
        <dbReference type="Proteomes" id="UP000015104"/>
    </source>
</evidence>
<dbReference type="Proteomes" id="UP000015104">
    <property type="component" value="Unassembled WGS sequence"/>
</dbReference>
<dbReference type="HOGENOM" id="CLU_053024_2_2_1"/>
<dbReference type="InterPro" id="IPR005552">
    <property type="entry name" value="Scramblase"/>
</dbReference>
<dbReference type="eggNOG" id="KOG0621">
    <property type="taxonomic scope" value="Eukaryota"/>
</dbReference>
<accession>T1K9Q5</accession>
<feature type="transmembrane region" description="Helical" evidence="2">
    <location>
        <begin position="253"/>
        <end position="273"/>
    </location>
</feature>
<comment type="similarity">
    <text evidence="1 2">Belongs to the phospholipid scramblase family.</text>
</comment>
<sequence length="277" mass="31602">MLTPNSIQEPPGYLVDPPIERPSNLLVQPQPATHLVQPFHSELYYGAKLPLTNPDGWQSGHPVPFIPLGLEYLTQIDQILVQQRVDICENRYHIKNIMGQEIFNAIEDTTFCTRFFGGSNRPFIMKITDNEEREVINLYRPLKCENCCFPCCLQIMQVTASGVICGYIEQTWSLWQRNFKVCDSSGETVLRIKGSSNNFSCCSDVKFKVLTRDGKIEVGCITKQWSGLAQELFGNINHFGISFPMDLDVKIKAVLLGACFLIVSIFFLDFMYFEIKY</sequence>
<proteinExistence type="inferred from homology"/>
<keyword evidence="2" id="KW-0106">Calcium</keyword>
<reference evidence="4" key="1">
    <citation type="submission" date="2011-08" db="EMBL/GenBank/DDBJ databases">
        <authorList>
            <person name="Rombauts S."/>
        </authorList>
    </citation>
    <scope>NUCLEOTIDE SEQUENCE</scope>
    <source>
        <strain evidence="4">London</strain>
    </source>
</reference>
<dbReference type="EMBL" id="CAEY01001892">
    <property type="status" value="NOT_ANNOTATED_CDS"/>
    <property type="molecule type" value="Genomic_DNA"/>
</dbReference>
<dbReference type="AlphaFoldDB" id="T1K9Q5"/>
<dbReference type="GO" id="GO:0017128">
    <property type="term" value="F:phospholipid scramblase activity"/>
    <property type="evidence" value="ECO:0007669"/>
    <property type="project" value="InterPro"/>
</dbReference>
<dbReference type="PANTHER" id="PTHR23248:SF9">
    <property type="entry name" value="PHOSPHOLIPID SCRAMBLASE"/>
    <property type="match status" value="1"/>
</dbReference>
<dbReference type="EnsemblMetazoa" id="tetur07g05790.1">
    <property type="protein sequence ID" value="tetur07g05790.1"/>
    <property type="gene ID" value="tetur07g05790"/>
</dbReference>
<comment type="function">
    <text evidence="2">May mediate accelerated ATP-independent bidirectional transbilayer migration of phospholipids upon binding calcium ions that results in a loss of phospholipid asymmetry in the plasma membrane.</text>
</comment>